<proteinExistence type="predicted"/>
<protein>
    <recommendedName>
        <fullName evidence="1">DUF5675 domain-containing protein</fullName>
    </recommendedName>
</protein>
<sequence length="423" mass="46794">MGTFQCSGVNNAFGHTLELVDIKYYGNIPSGTYDGSVWRDGRFLEKPGIWLSHQIQDTPSTICQGTYVENSNGCILVGEGIALDDEKGPMVTASEDTMNAILEGVDIEGTKEEDCPPQSLTIRNITITIHTPCSEGLPIRVPERGDICYRIVRQAEDYLWYWERGIVKGLPGPSPKLTDTVTFEEWFTSAPWWPAGDAGFMRERREVPMSEIPEDDGIRDIALSLRVGDKVEYFYPEQPSPIFEVRFVACSCLSTLSCVITRDASPTTHNNITARLGTFQCSGVNSASGHTLELENQLKGHIPTGTYDGYVRRDPGSKNLGPRIELKNVDGFERIQIHEGNYVRNTEACILPGTRRAMHDIEGPMVKDSKPTMKAILEGVEDKNTKIIITVQGGDQTTADAAKHTGKSWWGGVAMAVLMWAML</sequence>
<evidence type="ECO:0000259" key="1">
    <source>
        <dbReference type="Pfam" id="PF18925"/>
    </source>
</evidence>
<organism evidence="2 3">
    <name type="scientific">Vitrella brassicaformis (strain CCMP3155)</name>
    <dbReference type="NCBI Taxonomy" id="1169540"/>
    <lineage>
        <taxon>Eukaryota</taxon>
        <taxon>Sar</taxon>
        <taxon>Alveolata</taxon>
        <taxon>Colpodellida</taxon>
        <taxon>Vitrellaceae</taxon>
        <taxon>Vitrella</taxon>
    </lineage>
</organism>
<dbReference type="AlphaFoldDB" id="A0A0G4FPG8"/>
<dbReference type="Pfam" id="PF18925">
    <property type="entry name" value="DUF5675"/>
    <property type="match status" value="1"/>
</dbReference>
<dbReference type="EMBL" id="CDMY01000469">
    <property type="protein sequence ID" value="CEM15728.1"/>
    <property type="molecule type" value="Genomic_DNA"/>
</dbReference>
<dbReference type="InterPro" id="IPR043732">
    <property type="entry name" value="DUF5675"/>
</dbReference>
<keyword evidence="3" id="KW-1185">Reference proteome</keyword>
<reference evidence="2 3" key="1">
    <citation type="submission" date="2014-11" db="EMBL/GenBank/DDBJ databases">
        <authorList>
            <person name="Zhu J."/>
            <person name="Qi W."/>
            <person name="Song R."/>
        </authorList>
    </citation>
    <scope>NUCLEOTIDE SEQUENCE [LARGE SCALE GENOMIC DNA]</scope>
</reference>
<gene>
    <name evidence="2" type="ORF">Vbra_608</name>
</gene>
<feature type="domain" description="DUF5675" evidence="1">
    <location>
        <begin position="277"/>
        <end position="380"/>
    </location>
</feature>
<dbReference type="VEuPathDB" id="CryptoDB:Vbra_608"/>
<evidence type="ECO:0000313" key="2">
    <source>
        <dbReference type="EMBL" id="CEM15728.1"/>
    </source>
</evidence>
<dbReference type="InParanoid" id="A0A0G4FPG8"/>
<accession>A0A0G4FPG8</accession>
<evidence type="ECO:0000313" key="3">
    <source>
        <dbReference type="Proteomes" id="UP000041254"/>
    </source>
</evidence>
<name>A0A0G4FPG8_VITBC</name>
<dbReference type="Proteomes" id="UP000041254">
    <property type="component" value="Unassembled WGS sequence"/>
</dbReference>